<dbReference type="AlphaFoldDB" id="A0A501QGP9"/>
<dbReference type="Proteomes" id="UP000319175">
    <property type="component" value="Unassembled WGS sequence"/>
</dbReference>
<sequence length="547" mass="63501">MNGISKIETVEYHMFLGLIPYLSNNDNKIIKSATKFISNATNAITKFFTKSSSASDIFNGVVVENLNYSNKIICFDDLERCQIPIEEILGFINNFIEHKSLKVLFLADETKIESDKYRQAKEKIIRHTVNFEPSLEELIPQLAKKFIKTDPDYYNFLITELSTFTEIFTEYKENNLRNISFVLDCLQLLFPEFRKAKKEFQSETILFTIIISMELKKGHIQSTDYSDPKNLSSINFSYYQMLKAGRKDDGSDEERDKSYAEIICDRYLSKRIEQYYYFGSIYKFVLSGYLDLSEYKKQLAHRNTLVTSQEVLDLRTVANYNFRTLAQKDFECLSKVVWKNAIAGKYSIYDYVLLADFYFFFSDKELIKETIDEVKSGLIKGLNIAKKGNNTDNYQMSNLLAFKSTERIQEFKKIVSQAHEEMKSGQHRELANRLVASLSTNDLTALKEIMPTLGLDIHLFNAINKENLLAAIFVSSNATLHYFIKLFGERYRFSNVRDFLHDEKPCIDYLKTGLENYLATSESGEGLKKLMFRELKSELDEISKKLS</sequence>
<reference evidence="1 2" key="1">
    <citation type="submission" date="2019-06" db="EMBL/GenBank/DDBJ databases">
        <title>Flavobacterium sp. MaA-Y11 from geoumgang.</title>
        <authorList>
            <person name="Jeong S."/>
        </authorList>
    </citation>
    <scope>NUCLEOTIDE SEQUENCE [LARGE SCALE GENOMIC DNA]</scope>
    <source>
        <strain evidence="1 2">MaA-Y11</strain>
    </source>
</reference>
<dbReference type="OrthoDB" id="88903at2"/>
<comment type="caution">
    <text evidence="1">The sequence shown here is derived from an EMBL/GenBank/DDBJ whole genome shotgun (WGS) entry which is preliminary data.</text>
</comment>
<protein>
    <recommendedName>
        <fullName evidence="3">KAP NTPase domain-containing protein</fullName>
    </recommendedName>
</protein>
<gene>
    <name evidence="1" type="ORF">FJA49_05090</name>
</gene>
<accession>A0A501QGP9</accession>
<keyword evidence="2" id="KW-1185">Reference proteome</keyword>
<evidence type="ECO:0000313" key="2">
    <source>
        <dbReference type="Proteomes" id="UP000319175"/>
    </source>
</evidence>
<proteinExistence type="predicted"/>
<evidence type="ECO:0008006" key="3">
    <source>
        <dbReference type="Google" id="ProtNLM"/>
    </source>
</evidence>
<evidence type="ECO:0000313" key="1">
    <source>
        <dbReference type="EMBL" id="TPD71277.1"/>
    </source>
</evidence>
<name>A0A501QGP9_9FLAO</name>
<dbReference type="EMBL" id="VFJE01000051">
    <property type="protein sequence ID" value="TPD71277.1"/>
    <property type="molecule type" value="Genomic_DNA"/>
</dbReference>
<organism evidence="1 2">
    <name type="scientific">Flavobacterium microcysteis</name>
    <dbReference type="NCBI Taxonomy" id="2596891"/>
    <lineage>
        <taxon>Bacteria</taxon>
        <taxon>Pseudomonadati</taxon>
        <taxon>Bacteroidota</taxon>
        <taxon>Flavobacteriia</taxon>
        <taxon>Flavobacteriales</taxon>
        <taxon>Flavobacteriaceae</taxon>
        <taxon>Flavobacterium</taxon>
    </lineage>
</organism>